<evidence type="ECO:0000313" key="2">
    <source>
        <dbReference type="Proteomes" id="UP001431776"/>
    </source>
</evidence>
<gene>
    <name evidence="1" type="ORF">QJ522_09320</name>
</gene>
<dbReference type="InterPro" id="IPR011330">
    <property type="entry name" value="Glyco_hydro/deAcase_b/a-brl"/>
</dbReference>
<protein>
    <recommendedName>
        <fullName evidence="3">NodB homology domain-containing protein</fullName>
    </recommendedName>
</protein>
<evidence type="ECO:0008006" key="3">
    <source>
        <dbReference type="Google" id="ProtNLM"/>
    </source>
</evidence>
<proteinExistence type="predicted"/>
<comment type="caution">
    <text evidence="1">The sequence shown here is derived from an EMBL/GenBank/DDBJ whole genome shotgun (WGS) entry which is preliminary data.</text>
</comment>
<reference evidence="1" key="1">
    <citation type="submission" date="2023-05" db="EMBL/GenBank/DDBJ databases">
        <title>Anaerotaeda fermentans gen. nov., sp. nov., a novel anaerobic planctomycete of the new family within the order Sedimentisphaerales isolated from Taman Peninsula, Russia.</title>
        <authorList>
            <person name="Khomyakova M.A."/>
            <person name="Merkel A.Y."/>
            <person name="Slobodkin A.I."/>
        </authorList>
    </citation>
    <scope>NUCLEOTIDE SEQUENCE</scope>
    <source>
        <strain evidence="1">M17dextr</strain>
    </source>
</reference>
<accession>A0AAW6TU31</accession>
<organism evidence="1 2">
    <name type="scientific">Anaerobaca lacustris</name>
    <dbReference type="NCBI Taxonomy" id="3044600"/>
    <lineage>
        <taxon>Bacteria</taxon>
        <taxon>Pseudomonadati</taxon>
        <taxon>Planctomycetota</taxon>
        <taxon>Phycisphaerae</taxon>
        <taxon>Sedimentisphaerales</taxon>
        <taxon>Anaerobacaceae</taxon>
        <taxon>Anaerobaca</taxon>
    </lineage>
</organism>
<dbReference type="Gene3D" id="3.20.20.370">
    <property type="entry name" value="Glycoside hydrolase/deacetylase"/>
    <property type="match status" value="1"/>
</dbReference>
<sequence>MRRLWSRVVVLSLTVLVFSTCPLTAALPVYVTFWFDTEDFILSEADDAAMRLAEMFAARGVQATFKIVGEKARVLEERGRDDVIAALAKNDIAYHSTDHSVHPTPSEYCRDLTWHEGVSEFTRREGPGLRTLRKVFGVNASCYGQPGGSWTPQSYAALRAFDIPLYLDETSHVNVNDRPFWYCGMLNILRLGDAVIRTGWTDEEVKQACEKFDRVHKKLLGEGGGIISIYYHPCEFVHREFWDGVNFARGANPPRSQWKRPPVKSPQEQEQAFGAFEAFLDHIVRHPDTRLVTAREIPSLYPDRVYSRPLTRRDVQMIAEAFGKELSYVDLGGKIASAAEGLLALAETVAKADSSSATDEISLEFACGPASATQRFVTEGTYSPTAIREASQELLDIVHQNTQMPSVVWVAGKPVRPEDFAVTLAHVVASGGLSGDVPLRRGELAAKKHVADDSARLWGWVIFPEGFRAPHMMEVAKLQAWTIKPAVLRRP</sequence>
<dbReference type="GO" id="GO:0005975">
    <property type="term" value="P:carbohydrate metabolic process"/>
    <property type="evidence" value="ECO:0007669"/>
    <property type="project" value="InterPro"/>
</dbReference>
<dbReference type="AlphaFoldDB" id="A0AAW6TU31"/>
<keyword evidence="2" id="KW-1185">Reference proteome</keyword>
<name>A0AAW6TU31_9BACT</name>
<dbReference type="Proteomes" id="UP001431776">
    <property type="component" value="Unassembled WGS sequence"/>
</dbReference>
<dbReference type="SUPFAM" id="SSF88713">
    <property type="entry name" value="Glycoside hydrolase/deacetylase"/>
    <property type="match status" value="1"/>
</dbReference>
<dbReference type="EMBL" id="JASCXX010000009">
    <property type="protein sequence ID" value="MDI6449241.1"/>
    <property type="molecule type" value="Genomic_DNA"/>
</dbReference>
<evidence type="ECO:0000313" key="1">
    <source>
        <dbReference type="EMBL" id="MDI6449241.1"/>
    </source>
</evidence>
<dbReference type="RefSeq" id="WP_349244647.1">
    <property type="nucleotide sequence ID" value="NZ_JASCXX010000009.1"/>
</dbReference>